<gene>
    <name evidence="2" type="ORF">KB893_012450</name>
    <name evidence="1" type="ORF">KB893_10570</name>
</gene>
<dbReference type="Proteomes" id="UP000675747">
    <property type="component" value="Unassembled WGS sequence"/>
</dbReference>
<dbReference type="RefSeq" id="WP_211926878.1">
    <property type="nucleotide sequence ID" value="NZ_JAGQFT020000008.1"/>
</dbReference>
<evidence type="ECO:0000313" key="3">
    <source>
        <dbReference type="Proteomes" id="UP000675747"/>
    </source>
</evidence>
<dbReference type="EMBL" id="JAGQFT010000087">
    <property type="protein sequence ID" value="MBR0562956.1"/>
    <property type="molecule type" value="Genomic_DNA"/>
</dbReference>
<proteinExistence type="predicted"/>
<dbReference type="EMBL" id="JAGQFT020000008">
    <property type="protein sequence ID" value="MBS7457940.1"/>
    <property type="molecule type" value="Genomic_DNA"/>
</dbReference>
<comment type="caution">
    <text evidence="1">The sequence shown here is derived from an EMBL/GenBank/DDBJ whole genome shotgun (WGS) entry which is preliminary data.</text>
</comment>
<evidence type="ECO:0000313" key="1">
    <source>
        <dbReference type="EMBL" id="MBR0562956.1"/>
    </source>
</evidence>
<keyword evidence="3" id="KW-1185">Reference proteome</keyword>
<reference evidence="2 3" key="1">
    <citation type="journal article" date="2021" name="Microbiol. Resour. Announc.">
        <title>Draft Genome Sequence of Coralloluteibacterium stylophorae LMG 29479T.</title>
        <authorList>
            <person name="Karlyshev A.V."/>
            <person name="Kudryashova E.B."/>
            <person name="Ariskina E.V."/>
            <person name="Conroy A.P."/>
            <person name="Abidueva E.Y."/>
        </authorList>
    </citation>
    <scope>NUCLEOTIDE SEQUENCE [LARGE SCALE GENOMIC DNA]</scope>
    <source>
        <strain evidence="2 3">LMG 29479</strain>
    </source>
</reference>
<organism evidence="1">
    <name type="scientific">Coralloluteibacterium stylophorae</name>
    <dbReference type="NCBI Taxonomy" id="1776034"/>
    <lineage>
        <taxon>Bacteria</taxon>
        <taxon>Pseudomonadati</taxon>
        <taxon>Pseudomonadota</taxon>
        <taxon>Gammaproteobacteria</taxon>
        <taxon>Lysobacterales</taxon>
        <taxon>Lysobacteraceae</taxon>
        <taxon>Coralloluteibacterium</taxon>
    </lineage>
</organism>
<accession>A0A8J8AXS8</accession>
<dbReference type="AlphaFoldDB" id="A0A8J8AXS8"/>
<protein>
    <submittedName>
        <fullName evidence="1">Uncharacterized protein</fullName>
    </submittedName>
</protein>
<reference evidence="1" key="2">
    <citation type="submission" date="2021-04" db="EMBL/GenBank/DDBJ databases">
        <authorList>
            <person name="Karlyshev A.V."/>
        </authorList>
    </citation>
    <scope>NUCLEOTIDE SEQUENCE</scope>
    <source>
        <strain evidence="1">LMG 29479</strain>
    </source>
</reference>
<evidence type="ECO:0000313" key="2">
    <source>
        <dbReference type="EMBL" id="MBS7457940.1"/>
    </source>
</evidence>
<sequence length="384" mass="42072">MSERDLYFASTPLIVLEAAAMALARGARARLMLLEDFDQAADLVRLIEGWRDNPFERIQTLPGRHTEHVRGAPDRERGLRQSLRRVRIKRALREETLAAVRAQDAAFAPAAVWLGNDRKVETQLALHLASSRTGTRAGRYLDDGLYTYLGDVRQRPLIRRVDWLLKQATYGRWWHRADQAGTTPWIAESWLVYPALARDQAPGRQRRALPPALFDNRAFLRLCLRAARQSGLDRATLRGCACVLVLPHSNQLRANPRSTAALRALVAEAAAKGHAVAIKYHPRESERDPGGLLGAGSIRALPGLLPMELLLPLLPRGAVLLGEGSTALIAAHWLRPDLAVADLGLNREGYAARARGLFARLGIPSFEGRAETIAAALGGAPGAG</sequence>
<name>A0A8J8AXS8_9GAMM</name>